<protein>
    <submittedName>
        <fullName evidence="2">Uncharacterized protein</fullName>
    </submittedName>
</protein>
<reference evidence="2" key="1">
    <citation type="submission" date="2024-05" db="EMBL/GenBank/DDBJ databases">
        <title>Planctomycetes of the genus Singulisphaera possess chitinolytic capabilities.</title>
        <authorList>
            <person name="Ivanova A."/>
        </authorList>
    </citation>
    <scope>NUCLEOTIDE SEQUENCE</scope>
    <source>
        <strain evidence="2">Ch08T</strain>
    </source>
</reference>
<name>A0AAU7C8P8_9BACT</name>
<accession>A0AAU7C8P8</accession>
<sequence>MAITPALIETTLDRAIAGDAKPDGPLDDSTDPLPLDSDSSKLGEYDLGRYLLGVFYGVGGKGLVLGGPDEAKVGVGITKETYLDILEDSGNVLAMHYSLVFMDSCGSEIPRELSREVPRNIRHLYGSTPEGLRYEAPDYALLGTEIEVGGQPDGIVTAMQQLLERTPNVTRFVLGEGDRATQVALSPEIVRILREGNRKCWPSPNQCLSMLGVA</sequence>
<dbReference type="EMBL" id="CP155447">
    <property type="protein sequence ID" value="XBH01505.1"/>
    <property type="molecule type" value="Genomic_DNA"/>
</dbReference>
<evidence type="ECO:0000313" key="2">
    <source>
        <dbReference type="EMBL" id="XBH01505.1"/>
    </source>
</evidence>
<proteinExistence type="predicted"/>
<feature type="region of interest" description="Disordered" evidence="1">
    <location>
        <begin position="18"/>
        <end position="38"/>
    </location>
</feature>
<organism evidence="2">
    <name type="scientific">Singulisphaera sp. Ch08</name>
    <dbReference type="NCBI Taxonomy" id="3120278"/>
    <lineage>
        <taxon>Bacteria</taxon>
        <taxon>Pseudomonadati</taxon>
        <taxon>Planctomycetota</taxon>
        <taxon>Planctomycetia</taxon>
        <taxon>Isosphaerales</taxon>
        <taxon>Isosphaeraceae</taxon>
        <taxon>Singulisphaera</taxon>
    </lineage>
</organism>
<gene>
    <name evidence="2" type="ORF">V5E97_24510</name>
</gene>
<dbReference type="RefSeq" id="WP_406694241.1">
    <property type="nucleotide sequence ID" value="NZ_CP155447.1"/>
</dbReference>
<dbReference type="AlphaFoldDB" id="A0AAU7C8P8"/>
<evidence type="ECO:0000256" key="1">
    <source>
        <dbReference type="SAM" id="MobiDB-lite"/>
    </source>
</evidence>